<proteinExistence type="predicted"/>
<dbReference type="OrthoDB" id="1441069at2"/>
<evidence type="ECO:0000313" key="4">
    <source>
        <dbReference type="Proteomes" id="UP000198940"/>
    </source>
</evidence>
<keyword evidence="4" id="KW-1185">Reference proteome</keyword>
<dbReference type="AlphaFoldDB" id="A0A1M6WAT1"/>
<dbReference type="RefSeq" id="WP_072879794.1">
    <property type="nucleotide sequence ID" value="NZ_FOKU01000011.1"/>
</dbReference>
<dbReference type="Proteomes" id="UP000198940">
    <property type="component" value="Unassembled WGS sequence"/>
</dbReference>
<dbReference type="Proteomes" id="UP000184031">
    <property type="component" value="Unassembled WGS sequence"/>
</dbReference>
<evidence type="ECO:0000313" key="3">
    <source>
        <dbReference type="Proteomes" id="UP000184031"/>
    </source>
</evidence>
<accession>A0A1M6WAT1</accession>
<comment type="caution">
    <text evidence="2">The sequence shown here is derived from an EMBL/GenBank/DDBJ whole genome shotgun (WGS) entry which is preliminary data.</text>
</comment>
<dbReference type="EMBL" id="FRAT01000005">
    <property type="protein sequence ID" value="SHK90807.1"/>
    <property type="molecule type" value="Genomic_DNA"/>
</dbReference>
<evidence type="ECO:0000313" key="1">
    <source>
        <dbReference type="EMBL" id="SFC44919.1"/>
    </source>
</evidence>
<reference evidence="2 3" key="1">
    <citation type="submission" date="2016-11" db="EMBL/GenBank/DDBJ databases">
        <authorList>
            <person name="Varghese N."/>
            <person name="Submissions S."/>
        </authorList>
    </citation>
    <scope>NUCLEOTIDE SEQUENCE [LARGE SCALE GENOMIC DNA]</scope>
    <source>
        <strain evidence="2 3">CGMCC 1.12174</strain>
        <strain evidence="1 4">DSM 26351</strain>
    </source>
</reference>
<gene>
    <name evidence="1" type="ORF">SAMN04487891_11184</name>
    <name evidence="2" type="ORF">SAMN05216293_2227</name>
</gene>
<protein>
    <submittedName>
        <fullName evidence="2">Uncharacterized protein</fullName>
    </submittedName>
</protein>
<evidence type="ECO:0000313" key="2">
    <source>
        <dbReference type="EMBL" id="SHK90807.1"/>
    </source>
</evidence>
<organism evidence="2 3">
    <name type="scientific">Flagellimonas taeanensis</name>
    <dbReference type="NCBI Taxonomy" id="1005926"/>
    <lineage>
        <taxon>Bacteria</taxon>
        <taxon>Pseudomonadati</taxon>
        <taxon>Bacteroidota</taxon>
        <taxon>Flavobacteriia</taxon>
        <taxon>Flavobacteriales</taxon>
        <taxon>Flavobacteriaceae</taxon>
        <taxon>Flagellimonas</taxon>
    </lineage>
</organism>
<sequence>MENDEEEDDFFEDMIEKNPPKQYPVFEGQVVIPRIKYEHLEEKAASLQTDLKGILDKVKVVKNSFGKSYLKLEITEGRLERYKLEANRPLDSQIR</sequence>
<name>A0A1M6WAT1_9FLAO</name>
<dbReference type="EMBL" id="FOKU01000011">
    <property type="protein sequence ID" value="SFC44919.1"/>
    <property type="molecule type" value="Genomic_DNA"/>
</dbReference>